<keyword evidence="3" id="KW-0285">Flavoprotein</keyword>
<dbReference type="Pfam" id="PF01243">
    <property type="entry name" value="PNPOx_N"/>
    <property type="match status" value="1"/>
</dbReference>
<dbReference type="SUPFAM" id="SSF50475">
    <property type="entry name" value="FMN-binding split barrel"/>
    <property type="match status" value="1"/>
</dbReference>
<dbReference type="PANTHER" id="PTHR10851:SF0">
    <property type="entry name" value="PYRIDOXINE-5'-PHOSPHATE OXIDASE"/>
    <property type="match status" value="1"/>
</dbReference>
<name>A0A5R9DWR7_9ACTN</name>
<dbReference type="EMBL" id="VAWE01000001">
    <property type="protein sequence ID" value="TLQ42091.1"/>
    <property type="molecule type" value="Genomic_DNA"/>
</dbReference>
<evidence type="ECO:0000256" key="3">
    <source>
        <dbReference type="ARBA" id="ARBA00022630"/>
    </source>
</evidence>
<keyword evidence="5 9" id="KW-0560">Oxidoreductase</keyword>
<keyword evidence="10" id="KW-1185">Reference proteome</keyword>
<keyword evidence="4" id="KW-0288">FMN</keyword>
<sequence length="244" mass="26670">MQDDHGAGSVGDTVHREGPTAAEGVEGRDMYALLRSLPVFADPVPVFDPEDVPADPVTLFVRWLLAAIDAGVPSPHAAALATADVRGRPSARMLVCKDVDAAGRWYFASSATSRKGLEIAENPHAAMVFYWPMQARQIRIIGPAASAGARRSAADFLARSPVARAEALLARQSQVLDDPAGAATLLRASQERLAAQPDLVASHWTLYALTAREAEFWQADDQHRHIRLRYQRTDTAWTRQRLWA</sequence>
<dbReference type="OrthoDB" id="9780392at2"/>
<dbReference type="InterPro" id="IPR000659">
    <property type="entry name" value="Pyridox_Oxase"/>
</dbReference>
<feature type="domain" description="Pyridoxamine 5'-phosphate oxidase N-terminal" evidence="7">
    <location>
        <begin position="66"/>
        <end position="176"/>
    </location>
</feature>
<reference evidence="9 10" key="1">
    <citation type="submission" date="2019-05" db="EMBL/GenBank/DDBJ databases">
        <title>Streptomyces marianii sp. nov., a novel marine actinomycete from southern coast of India.</title>
        <authorList>
            <person name="Iniyan A.M."/>
            <person name="Wink J."/>
            <person name="Ramprasad E."/>
            <person name="Ramana C.V."/>
            <person name="Bunk B."/>
            <person name="Sproer C."/>
            <person name="Joseph F.-J.R.S."/>
            <person name="Vincent S.G.P."/>
        </authorList>
    </citation>
    <scope>NUCLEOTIDE SEQUENCE [LARGE SCALE GENOMIC DNA]</scope>
    <source>
        <strain evidence="9 10">ICN19</strain>
    </source>
</reference>
<dbReference type="PANTHER" id="PTHR10851">
    <property type="entry name" value="PYRIDOXINE-5-PHOSPHATE OXIDASE"/>
    <property type="match status" value="1"/>
</dbReference>
<dbReference type="RefSeq" id="WP_138051501.1">
    <property type="nucleotide sequence ID" value="NZ_VAWE01000001.1"/>
</dbReference>
<dbReference type="Proteomes" id="UP000305921">
    <property type="component" value="Unassembled WGS sequence"/>
</dbReference>
<comment type="caution">
    <text evidence="9">The sequence shown here is derived from an EMBL/GenBank/DDBJ whole genome shotgun (WGS) entry which is preliminary data.</text>
</comment>
<feature type="domain" description="Pyridoxine 5'-phosphate oxidase dimerisation C-terminal" evidence="8">
    <location>
        <begin position="204"/>
        <end position="243"/>
    </location>
</feature>
<feature type="region of interest" description="Disordered" evidence="6">
    <location>
        <begin position="1"/>
        <end position="22"/>
    </location>
</feature>
<dbReference type="NCBIfam" id="NF004231">
    <property type="entry name" value="PRK05679.1"/>
    <property type="match status" value="1"/>
</dbReference>
<evidence type="ECO:0000256" key="1">
    <source>
        <dbReference type="ARBA" id="ARBA00001917"/>
    </source>
</evidence>
<dbReference type="GO" id="GO:0008615">
    <property type="term" value="P:pyridoxine biosynthetic process"/>
    <property type="evidence" value="ECO:0007669"/>
    <property type="project" value="InterPro"/>
</dbReference>
<evidence type="ECO:0000259" key="8">
    <source>
        <dbReference type="Pfam" id="PF10590"/>
    </source>
</evidence>
<accession>A0A5R9DWR7</accession>
<dbReference type="Pfam" id="PF10590">
    <property type="entry name" value="PNP_phzG_C"/>
    <property type="match status" value="1"/>
</dbReference>
<dbReference type="InterPro" id="IPR019576">
    <property type="entry name" value="Pyridoxamine_oxidase_dimer_C"/>
</dbReference>
<evidence type="ECO:0000313" key="10">
    <source>
        <dbReference type="Proteomes" id="UP000305921"/>
    </source>
</evidence>
<dbReference type="InterPro" id="IPR012349">
    <property type="entry name" value="Split_barrel_FMN-bd"/>
</dbReference>
<evidence type="ECO:0000256" key="5">
    <source>
        <dbReference type="ARBA" id="ARBA00023002"/>
    </source>
</evidence>
<organism evidence="9 10">
    <name type="scientific">Streptomyces marianii</name>
    <dbReference type="NCBI Taxonomy" id="1817406"/>
    <lineage>
        <taxon>Bacteria</taxon>
        <taxon>Bacillati</taxon>
        <taxon>Actinomycetota</taxon>
        <taxon>Actinomycetes</taxon>
        <taxon>Kitasatosporales</taxon>
        <taxon>Streptomycetaceae</taxon>
        <taxon>Streptomyces</taxon>
    </lineage>
</organism>
<dbReference type="Gene3D" id="2.30.110.10">
    <property type="entry name" value="Electron Transport, Fmn-binding Protein, Chain A"/>
    <property type="match status" value="1"/>
</dbReference>
<dbReference type="GO" id="GO:0004733">
    <property type="term" value="F:pyridoxamine phosphate oxidase activity"/>
    <property type="evidence" value="ECO:0007669"/>
    <property type="project" value="UniProtKB-EC"/>
</dbReference>
<evidence type="ECO:0000256" key="2">
    <source>
        <dbReference type="ARBA" id="ARBA00007301"/>
    </source>
</evidence>
<gene>
    <name evidence="9" type="ORF">FEF34_01420</name>
</gene>
<dbReference type="GO" id="GO:0010181">
    <property type="term" value="F:FMN binding"/>
    <property type="evidence" value="ECO:0007669"/>
    <property type="project" value="InterPro"/>
</dbReference>
<protein>
    <submittedName>
        <fullName evidence="9">Pyridoxal 5'-phosphate synthase</fullName>
        <ecNumber evidence="9">1.4.3.5</ecNumber>
    </submittedName>
</protein>
<dbReference type="AlphaFoldDB" id="A0A5R9DWR7"/>
<evidence type="ECO:0000313" key="9">
    <source>
        <dbReference type="EMBL" id="TLQ42091.1"/>
    </source>
</evidence>
<comment type="cofactor">
    <cofactor evidence="1">
        <name>FMN</name>
        <dbReference type="ChEBI" id="CHEBI:58210"/>
    </cofactor>
</comment>
<evidence type="ECO:0000259" key="7">
    <source>
        <dbReference type="Pfam" id="PF01243"/>
    </source>
</evidence>
<evidence type="ECO:0000256" key="4">
    <source>
        <dbReference type="ARBA" id="ARBA00022643"/>
    </source>
</evidence>
<comment type="similarity">
    <text evidence="2">Belongs to the pyridoxamine 5'-phosphate oxidase family.</text>
</comment>
<evidence type="ECO:0000256" key="6">
    <source>
        <dbReference type="SAM" id="MobiDB-lite"/>
    </source>
</evidence>
<proteinExistence type="inferred from homology"/>
<dbReference type="EC" id="1.4.3.5" evidence="9"/>
<dbReference type="InterPro" id="IPR011576">
    <property type="entry name" value="Pyridox_Oxase_N"/>
</dbReference>